<name>A0ABM3C669_DROKI</name>
<dbReference type="GeneID" id="121502382"/>
<evidence type="ECO:0000256" key="5">
    <source>
        <dbReference type="SAM" id="SignalP"/>
    </source>
</evidence>
<dbReference type="RefSeq" id="XP_041631727.1">
    <property type="nucleotide sequence ID" value="XM_041775793.1"/>
</dbReference>
<keyword evidence="4" id="KW-0430">Lectin</keyword>
<keyword evidence="7" id="KW-1185">Reference proteome</keyword>
<accession>A0ABM3C669</accession>
<dbReference type="Gene3D" id="3.10.100.10">
    <property type="entry name" value="Mannose-Binding Protein A, subunit A"/>
    <property type="match status" value="1"/>
</dbReference>
<reference evidence="8" key="2">
    <citation type="submission" date="2025-08" db="UniProtKB">
        <authorList>
            <consortium name="RefSeq"/>
        </authorList>
    </citation>
    <scope>IDENTIFICATION</scope>
    <source>
        <strain evidence="8">14028-0561.14</strain>
        <tissue evidence="8">Whole fly</tissue>
    </source>
</reference>
<gene>
    <name evidence="8" type="primary">LOC121502382</name>
</gene>
<evidence type="ECO:0000256" key="2">
    <source>
        <dbReference type="ARBA" id="ARBA00022525"/>
    </source>
</evidence>
<protein>
    <submittedName>
        <fullName evidence="8">Accessory gland protein Acp29AB-like</fullName>
    </submittedName>
</protein>
<feature type="domain" description="C-type lectin" evidence="6">
    <location>
        <begin position="197"/>
        <end position="310"/>
    </location>
</feature>
<dbReference type="PANTHER" id="PTHR22799:SF1">
    <property type="entry name" value="C-TYPE LECTIN DOMAIN FAMILY 11 MEMBER A"/>
    <property type="match status" value="1"/>
</dbReference>
<feature type="chain" id="PRO_5045433042" evidence="5">
    <location>
        <begin position="24"/>
        <end position="315"/>
    </location>
</feature>
<dbReference type="InterPro" id="IPR016186">
    <property type="entry name" value="C-type_lectin-like/link_sf"/>
</dbReference>
<dbReference type="InterPro" id="IPR001304">
    <property type="entry name" value="C-type_lectin-like"/>
</dbReference>
<dbReference type="Proteomes" id="UP001652661">
    <property type="component" value="Chromosome 2L"/>
</dbReference>
<dbReference type="SMART" id="SM00034">
    <property type="entry name" value="CLECT"/>
    <property type="match status" value="1"/>
</dbReference>
<dbReference type="InterPro" id="IPR016187">
    <property type="entry name" value="CTDL_fold"/>
</dbReference>
<keyword evidence="2" id="KW-0964">Secreted</keyword>
<evidence type="ECO:0000256" key="4">
    <source>
        <dbReference type="ARBA" id="ARBA00022734"/>
    </source>
</evidence>
<dbReference type="SUPFAM" id="SSF56436">
    <property type="entry name" value="C-type lectin-like"/>
    <property type="match status" value="1"/>
</dbReference>
<evidence type="ECO:0000313" key="8">
    <source>
        <dbReference type="RefSeq" id="XP_041631727.1"/>
    </source>
</evidence>
<evidence type="ECO:0000313" key="7">
    <source>
        <dbReference type="Proteomes" id="UP001652661"/>
    </source>
</evidence>
<reference evidence="7" key="1">
    <citation type="submission" date="2025-05" db="UniProtKB">
        <authorList>
            <consortium name="RefSeq"/>
        </authorList>
    </citation>
    <scope>NUCLEOTIDE SEQUENCE [LARGE SCALE GENOMIC DNA]</scope>
    <source>
        <strain evidence="7">14028-0561.14</strain>
    </source>
</reference>
<dbReference type="PANTHER" id="PTHR22799">
    <property type="entry name" value="TETRANECTIN-RELATED"/>
    <property type="match status" value="1"/>
</dbReference>
<organism evidence="7 8">
    <name type="scientific">Drosophila kikkawai</name>
    <name type="common">Fruit fly</name>
    <dbReference type="NCBI Taxonomy" id="30033"/>
    <lineage>
        <taxon>Eukaryota</taxon>
        <taxon>Metazoa</taxon>
        <taxon>Ecdysozoa</taxon>
        <taxon>Arthropoda</taxon>
        <taxon>Hexapoda</taxon>
        <taxon>Insecta</taxon>
        <taxon>Pterygota</taxon>
        <taxon>Neoptera</taxon>
        <taxon>Endopterygota</taxon>
        <taxon>Diptera</taxon>
        <taxon>Brachycera</taxon>
        <taxon>Muscomorpha</taxon>
        <taxon>Ephydroidea</taxon>
        <taxon>Drosophilidae</taxon>
        <taxon>Drosophila</taxon>
        <taxon>Sophophora</taxon>
    </lineage>
</organism>
<dbReference type="Pfam" id="PF00059">
    <property type="entry name" value="Lectin_C"/>
    <property type="match status" value="1"/>
</dbReference>
<proteinExistence type="predicted"/>
<feature type="signal peptide" evidence="5">
    <location>
        <begin position="1"/>
        <end position="23"/>
    </location>
</feature>
<evidence type="ECO:0000259" key="6">
    <source>
        <dbReference type="PROSITE" id="PS50041"/>
    </source>
</evidence>
<sequence>MHYIGNYLLWALAACILCQGSFAADQPGYICLIEDSIQNQCDSICLTELSPRLNEVVKAQNQGNTKLETLKVKIGEVQATLEGQLQGVEAKLEGQQVVLSKVEDSLAKLEGSLLAVQTKLDGRLQGVKNKLEGQLQGVQTKVEAKLDKGLLAVQTMIEIQLQAVVNQLQAVLNKIDAANVAVPALSTITIPPSFELIGNRYFQIVNERVDWYTAERRCREMGGYLASFRNEEEINAIKEKLVDWPAYWLGINDRENEGHFVSVASHKPGIFFRWRDGQPDDKSHDKNCISLFKGEMFNVNCTETRFLICQADNET</sequence>
<dbReference type="PROSITE" id="PS50041">
    <property type="entry name" value="C_TYPE_LECTIN_2"/>
    <property type="match status" value="1"/>
</dbReference>
<comment type="subcellular location">
    <subcellularLocation>
        <location evidence="1">Secreted</location>
    </subcellularLocation>
</comment>
<dbReference type="CDD" id="cd00037">
    <property type="entry name" value="CLECT"/>
    <property type="match status" value="1"/>
</dbReference>
<evidence type="ECO:0000256" key="1">
    <source>
        <dbReference type="ARBA" id="ARBA00004613"/>
    </source>
</evidence>
<evidence type="ECO:0000256" key="3">
    <source>
        <dbReference type="ARBA" id="ARBA00022729"/>
    </source>
</evidence>
<keyword evidence="3 5" id="KW-0732">Signal</keyword>
<dbReference type="InterPro" id="IPR051663">
    <property type="entry name" value="CLec_Tetranectin-domain"/>
</dbReference>